<dbReference type="HOGENOM" id="CLU_030288_3_0_1"/>
<protein>
    <recommendedName>
        <fullName evidence="2">HNH nuclease domain-containing protein</fullName>
    </recommendedName>
</protein>
<feature type="region of interest" description="Disordered" evidence="1">
    <location>
        <begin position="258"/>
        <end position="282"/>
    </location>
</feature>
<dbReference type="OrthoDB" id="2142759at2759"/>
<feature type="region of interest" description="Disordered" evidence="1">
    <location>
        <begin position="421"/>
        <end position="475"/>
    </location>
</feature>
<dbReference type="EMBL" id="JH717862">
    <property type="protein sequence ID" value="EWY79523.1"/>
    <property type="molecule type" value="Genomic_DNA"/>
</dbReference>
<sequence length="475" mass="54008">MPLNLRRRFADVSRCGDADATESPKAIRFFHPGYGKAPISNDAQPPIRDALISFPAFDDGGIFYDIAHTACGILAGNRWDGYFSFDRQGETVVERPIDGILRKRAYFFCLPQPHNSSVDPYPIFARFADWRFPHNDLPPCWERLRPRFHGDANGIIRRCALTDCGLSVDAAHLIPVKETSWYNDNGMMDYGKATSFSTEAVNSLTNVISLRTDVHRMFDERNFCFAPKTDEYQREVLPLRTREGDGIASTNISVNEVQLPSTDQHVSGKASRTEPSSSDTSPAPVVLAAHVFNSIPGGELQKLFHNREAHPAIYAASLECLFARFAWTIFSPNIFRDFLFMTKEPRVLLVWDEELGQYRTERAEKSKCIMTAQEARARSKSPTKRQRPMGETGQVDQEYLYGEDEFDESDHVRDQYADDSSAIDSGFHDEVFDNDTYNSPERGRSRKRKFSEPCWQDGGDDATEVKRTNRSVLWH</sequence>
<gene>
    <name evidence="3" type="ORF">FOYG_17325</name>
</gene>
<reference evidence="3 4" key="1">
    <citation type="submission" date="2011-06" db="EMBL/GenBank/DDBJ databases">
        <title>The Genome Sequence of Fusarium oxysporum FOSC 3-a.</title>
        <authorList>
            <consortium name="The Broad Institute Genome Sequencing Platform"/>
            <person name="Ma L.-J."/>
            <person name="Gale L.R."/>
            <person name="Schwartz D.C."/>
            <person name="Zhou S."/>
            <person name="Corby-Kistler H."/>
            <person name="Young S.K."/>
            <person name="Zeng Q."/>
            <person name="Gargeya S."/>
            <person name="Fitzgerald M."/>
            <person name="Haas B."/>
            <person name="Abouelleil A."/>
            <person name="Alvarado L."/>
            <person name="Arachchi H.M."/>
            <person name="Berlin A."/>
            <person name="Brown A."/>
            <person name="Chapman S.B."/>
            <person name="Chen Z."/>
            <person name="Dunbar C."/>
            <person name="Freedman E."/>
            <person name="Gearin G."/>
            <person name="Gellesch M."/>
            <person name="Goldberg J."/>
            <person name="Griggs A."/>
            <person name="Gujja S."/>
            <person name="Heiman D."/>
            <person name="Howarth C."/>
            <person name="Larson L."/>
            <person name="Lui A."/>
            <person name="MacDonald P.J.P."/>
            <person name="Mehta T."/>
            <person name="Montmayeur A."/>
            <person name="Murphy C."/>
            <person name="Neiman D."/>
            <person name="Pearson M."/>
            <person name="Priest M."/>
            <person name="Roberts A."/>
            <person name="Saif S."/>
            <person name="Shea T."/>
            <person name="Shenoy N."/>
            <person name="Sisk P."/>
            <person name="Stolte C."/>
            <person name="Sykes S."/>
            <person name="Wortman J."/>
            <person name="Nusbaum C."/>
            <person name="Birren B."/>
        </authorList>
    </citation>
    <scope>NUCLEOTIDE SEQUENCE [LARGE SCALE GENOMIC DNA]</scope>
    <source>
        <strain evidence="4">FOSC 3-a</strain>
    </source>
</reference>
<accession>W9HAE1</accession>
<feature type="domain" description="HNH nuclease" evidence="2">
    <location>
        <begin position="159"/>
        <end position="225"/>
    </location>
</feature>
<dbReference type="InterPro" id="IPR003615">
    <property type="entry name" value="HNH_nuc"/>
</dbReference>
<organism evidence="3 4">
    <name type="scientific">Fusarium oxysporum NRRL 32931</name>
    <dbReference type="NCBI Taxonomy" id="660029"/>
    <lineage>
        <taxon>Eukaryota</taxon>
        <taxon>Fungi</taxon>
        <taxon>Dikarya</taxon>
        <taxon>Ascomycota</taxon>
        <taxon>Pezizomycotina</taxon>
        <taxon>Sordariomycetes</taxon>
        <taxon>Hypocreomycetidae</taxon>
        <taxon>Hypocreales</taxon>
        <taxon>Nectriaceae</taxon>
        <taxon>Fusarium</taxon>
        <taxon>Fusarium oxysporum species complex</taxon>
    </lineage>
</organism>
<evidence type="ECO:0000259" key="2">
    <source>
        <dbReference type="Pfam" id="PF13391"/>
    </source>
</evidence>
<feature type="compositionally biased region" description="Basic residues" evidence="1">
    <location>
        <begin position="378"/>
        <end position="387"/>
    </location>
</feature>
<feature type="region of interest" description="Disordered" evidence="1">
    <location>
        <begin position="372"/>
        <end position="400"/>
    </location>
</feature>
<evidence type="ECO:0000313" key="4">
    <source>
        <dbReference type="Proteomes" id="UP000030753"/>
    </source>
</evidence>
<name>W9HAE1_FUSOX</name>
<dbReference type="Pfam" id="PF13391">
    <property type="entry name" value="HNH_2"/>
    <property type="match status" value="1"/>
</dbReference>
<dbReference type="AlphaFoldDB" id="W9HAE1"/>
<proteinExistence type="predicted"/>
<dbReference type="Proteomes" id="UP000030753">
    <property type="component" value="Unassembled WGS sequence"/>
</dbReference>
<evidence type="ECO:0000256" key="1">
    <source>
        <dbReference type="SAM" id="MobiDB-lite"/>
    </source>
</evidence>
<evidence type="ECO:0000313" key="3">
    <source>
        <dbReference type="EMBL" id="EWY79523.1"/>
    </source>
</evidence>